<accession>A0ABQ6N7W7</accession>
<feature type="region of interest" description="Disordered" evidence="2">
    <location>
        <begin position="770"/>
        <end position="833"/>
    </location>
</feature>
<dbReference type="Pfam" id="PF00176">
    <property type="entry name" value="SNF2-rel_dom"/>
    <property type="match status" value="1"/>
</dbReference>
<evidence type="ECO:0000256" key="2">
    <source>
        <dbReference type="SAM" id="MobiDB-lite"/>
    </source>
</evidence>
<keyword evidence="3" id="KW-0732">Signal</keyword>
<dbReference type="PANTHER" id="PTHR45629">
    <property type="entry name" value="SNF2/RAD54 FAMILY MEMBER"/>
    <property type="match status" value="1"/>
</dbReference>
<evidence type="ECO:0000313" key="7">
    <source>
        <dbReference type="Proteomes" id="UP001165060"/>
    </source>
</evidence>
<feature type="compositionally biased region" description="Low complexity" evidence="2">
    <location>
        <begin position="562"/>
        <end position="587"/>
    </location>
</feature>
<feature type="compositionally biased region" description="Basic and acidic residues" evidence="2">
    <location>
        <begin position="807"/>
        <end position="833"/>
    </location>
</feature>
<dbReference type="InterPro" id="IPR049730">
    <property type="entry name" value="SNF2/RAD54-like_C"/>
</dbReference>
<dbReference type="InterPro" id="IPR027417">
    <property type="entry name" value="P-loop_NTPase"/>
</dbReference>
<dbReference type="SUPFAM" id="SSF52540">
    <property type="entry name" value="P-loop containing nucleoside triphosphate hydrolases"/>
    <property type="match status" value="2"/>
</dbReference>
<gene>
    <name evidence="6" type="ORF">TeGR_g10395</name>
</gene>
<feature type="domain" description="Helicase ATP-binding" evidence="4">
    <location>
        <begin position="1"/>
        <end position="210"/>
    </location>
</feature>
<dbReference type="InterPro" id="IPR038718">
    <property type="entry name" value="SNF2-like_sf"/>
</dbReference>
<feature type="signal peptide" evidence="3">
    <location>
        <begin position="1"/>
        <end position="22"/>
    </location>
</feature>
<evidence type="ECO:0000259" key="5">
    <source>
        <dbReference type="PROSITE" id="PS51194"/>
    </source>
</evidence>
<dbReference type="SMART" id="SM00490">
    <property type="entry name" value="HELICc"/>
    <property type="match status" value="1"/>
</dbReference>
<dbReference type="PANTHER" id="PTHR45629:SF7">
    <property type="entry name" value="DNA EXCISION REPAIR PROTEIN ERCC-6-RELATED"/>
    <property type="match status" value="1"/>
</dbReference>
<proteinExistence type="predicted"/>
<feature type="chain" id="PRO_5046063807" evidence="3">
    <location>
        <begin position="23"/>
        <end position="898"/>
    </location>
</feature>
<name>A0ABQ6N7W7_9STRA</name>
<feature type="compositionally biased region" description="Gly residues" evidence="2">
    <location>
        <begin position="597"/>
        <end position="607"/>
    </location>
</feature>
<dbReference type="Gene3D" id="3.40.50.10810">
    <property type="entry name" value="Tandem AAA-ATPase domain"/>
    <property type="match status" value="1"/>
</dbReference>
<reference evidence="6 7" key="1">
    <citation type="journal article" date="2023" name="Commun. Biol.">
        <title>Genome analysis of Parmales, the sister group of diatoms, reveals the evolutionary specialization of diatoms from phago-mixotrophs to photoautotrophs.</title>
        <authorList>
            <person name="Ban H."/>
            <person name="Sato S."/>
            <person name="Yoshikawa S."/>
            <person name="Yamada K."/>
            <person name="Nakamura Y."/>
            <person name="Ichinomiya M."/>
            <person name="Sato N."/>
            <person name="Blanc-Mathieu R."/>
            <person name="Endo H."/>
            <person name="Kuwata A."/>
            <person name="Ogata H."/>
        </authorList>
    </citation>
    <scope>NUCLEOTIDE SEQUENCE [LARGE SCALE GENOMIC DNA]</scope>
</reference>
<evidence type="ECO:0000259" key="4">
    <source>
        <dbReference type="PROSITE" id="PS51192"/>
    </source>
</evidence>
<dbReference type="EMBL" id="BRYB01002259">
    <property type="protein sequence ID" value="GMI42012.1"/>
    <property type="molecule type" value="Genomic_DNA"/>
</dbReference>
<dbReference type="Gene3D" id="3.40.50.300">
    <property type="entry name" value="P-loop containing nucleotide triphosphate hydrolases"/>
    <property type="match status" value="1"/>
</dbReference>
<comment type="caution">
    <text evidence="6">The sequence shown here is derived from an EMBL/GenBank/DDBJ whole genome shotgun (WGS) entry which is preliminary data.</text>
</comment>
<keyword evidence="1" id="KW-0378">Hydrolase</keyword>
<dbReference type="Pfam" id="PF00271">
    <property type="entry name" value="Helicase_C"/>
    <property type="match status" value="1"/>
</dbReference>
<evidence type="ECO:0000256" key="1">
    <source>
        <dbReference type="ARBA" id="ARBA00022801"/>
    </source>
</evidence>
<evidence type="ECO:0000313" key="6">
    <source>
        <dbReference type="EMBL" id="GMI42012.1"/>
    </source>
</evidence>
<dbReference type="InterPro" id="IPR001650">
    <property type="entry name" value="Helicase_C-like"/>
</dbReference>
<dbReference type="Proteomes" id="UP001165060">
    <property type="component" value="Unassembled WGS sequence"/>
</dbReference>
<feature type="compositionally biased region" description="Basic and acidic residues" evidence="2">
    <location>
        <begin position="544"/>
        <end position="561"/>
    </location>
</feature>
<feature type="region of interest" description="Disordered" evidence="2">
    <location>
        <begin position="544"/>
        <end position="669"/>
    </location>
</feature>
<dbReference type="CDD" id="cd18793">
    <property type="entry name" value="SF2_C_SNF"/>
    <property type="match status" value="1"/>
</dbReference>
<dbReference type="PROSITE" id="PS51192">
    <property type="entry name" value="HELICASE_ATP_BIND_1"/>
    <property type="match status" value="1"/>
</dbReference>
<feature type="compositionally biased region" description="Low complexity" evidence="2">
    <location>
        <begin position="624"/>
        <end position="636"/>
    </location>
</feature>
<organism evidence="6 7">
    <name type="scientific">Tetraparma gracilis</name>
    <dbReference type="NCBI Taxonomy" id="2962635"/>
    <lineage>
        <taxon>Eukaryota</taxon>
        <taxon>Sar</taxon>
        <taxon>Stramenopiles</taxon>
        <taxon>Ochrophyta</taxon>
        <taxon>Bolidophyceae</taxon>
        <taxon>Parmales</taxon>
        <taxon>Triparmaceae</taxon>
        <taxon>Tetraparma</taxon>
    </lineage>
</organism>
<dbReference type="InterPro" id="IPR050496">
    <property type="entry name" value="SNF2_RAD54_helicase_repair"/>
</dbReference>
<protein>
    <submittedName>
        <fullName evidence="6">Uncharacterized protein</fullName>
    </submittedName>
</protein>
<dbReference type="InterPro" id="IPR014001">
    <property type="entry name" value="Helicase_ATP-bd"/>
</dbReference>
<keyword evidence="7" id="KW-1185">Reference proteome</keyword>
<dbReference type="PROSITE" id="PS51194">
    <property type="entry name" value="HELICASE_CTER"/>
    <property type="match status" value="1"/>
</dbReference>
<dbReference type="InterPro" id="IPR000330">
    <property type="entry name" value="SNF2_N"/>
</dbReference>
<feature type="domain" description="Helicase C-terminal" evidence="5">
    <location>
        <begin position="369"/>
        <end position="529"/>
    </location>
</feature>
<evidence type="ECO:0000256" key="3">
    <source>
        <dbReference type="SAM" id="SignalP"/>
    </source>
</evidence>
<sequence>GLGKTFTSITFILANFYRVWLAHQHRDVADPQPTYESGHFNALVVLPPTLMDTWQKEFHRIKKFFPISFQTLITGAEFTSALTKAKREKLVRIHLGFQNQVDDTTYDFGEPCFGVMFATYGMVQTGILAPPADDEPRPDPDTDPGYWSLLFFDESHQLKTPTTQTYKQSLALAPFEGGGVQRTKRVLLTGTPVQNNLMELHAVVTMAAGPELLGDTKLFKKVFSKPVEDGRSISATPAQVALSRKKSQRIQQILEPYFLRRLKETVFKNTMPPKTDLVVWTHIAPLQRQEYSRYLKTREVIDLVMGRVKKSPLVMVTWLKTLIAHPFLVKIRGAVASEDDILVDDESVAAAIQSCAVSELLENSNKLQVLNDLVGRLVKTNHKVLIFSTSTKMLDIIERVLKQTTSSGIARIDGSTKHKDRGGMVDAFNDGTEDMVMLLSTKVGGLGLTLTSADRAVIYDPSWNPADDAQAVDRCYRIGQKKPVTVYRLVSAGTVEERMYEKQIHKMGIKNQVLEGGGETRYFDNSDLSKLFTLGEPGDCRLLEKQKDEDRKNAAESELAKKAPAPKAFGAFSNSGFSPGFGTGSTKFRNKTPPKVGGAGGGLGGGSARTPNPVGSRIPKKALPPTTGKPPTARKPAPAPSTPSTPKARPAKVGATPRTPTIRGSGRPTFLQGHELVVGITAHDAMYKEAGIDDGCATPFAGKAVGRSGVGEGGAAVKKLLYDAFDDDAGGGGEGGGGGGGGVAMKKTGADKAGGAGGRVMNKSRAALQRLKQQEQSKKGASQGSAIDLCSSPDENRAPVVVDVDSGEEKEREAGKETAAEKRERRARRDKEADQERLFAAHFAKAKEIERGMSVGKDLEALNEYLAAIECATTKKADKMVAHERAAALSNKLGWLNA</sequence>
<feature type="non-terminal residue" evidence="6">
    <location>
        <position position="1"/>
    </location>
</feature>